<protein>
    <recommendedName>
        <fullName evidence="3">DUF4402 domain-containing protein</fullName>
    </recommendedName>
</protein>
<evidence type="ECO:0000256" key="1">
    <source>
        <dbReference type="SAM" id="SignalP"/>
    </source>
</evidence>
<reference evidence="2" key="1">
    <citation type="submission" date="2020-02" db="EMBL/GenBank/DDBJ databases">
        <authorList>
            <person name="Meier V. D."/>
        </authorList>
    </citation>
    <scope>NUCLEOTIDE SEQUENCE</scope>
    <source>
        <strain evidence="2">AVDCRST_MAG13</strain>
    </source>
</reference>
<accession>A0A6J4T2W6</accession>
<dbReference type="InterPro" id="IPR044859">
    <property type="entry name" value="Allene_oxi_cyc_Dirigent"/>
</dbReference>
<organism evidence="2">
    <name type="scientific">uncultured Solirubrobacteraceae bacterium</name>
    <dbReference type="NCBI Taxonomy" id="1162706"/>
    <lineage>
        <taxon>Bacteria</taxon>
        <taxon>Bacillati</taxon>
        <taxon>Actinomycetota</taxon>
        <taxon>Thermoleophilia</taxon>
        <taxon>Solirubrobacterales</taxon>
        <taxon>Solirubrobacteraceae</taxon>
        <taxon>environmental samples</taxon>
    </lineage>
</organism>
<dbReference type="Gene3D" id="2.40.480.10">
    <property type="entry name" value="Allene oxide cyclase-like"/>
    <property type="match status" value="1"/>
</dbReference>
<evidence type="ECO:0008006" key="3">
    <source>
        <dbReference type="Google" id="ProtNLM"/>
    </source>
</evidence>
<dbReference type="AlphaFoldDB" id="A0A6J4T2W6"/>
<evidence type="ECO:0000313" key="2">
    <source>
        <dbReference type="EMBL" id="CAA9512580.1"/>
    </source>
</evidence>
<feature type="signal peptide" evidence="1">
    <location>
        <begin position="1"/>
        <end position="19"/>
    </location>
</feature>
<keyword evidence="1" id="KW-0732">Signal</keyword>
<name>A0A6J4T2W6_9ACTN</name>
<sequence length="173" mass="17495">MKGLHVVALGLAVAATAAGATVAVGQGTGGTVGPGAVGTKVLEVRIKERDVGFHCDRQTTRQCFRNPRLGSLSAGTGTVYEGTTRVGTAHFTNIITKRGRSGGEIFLATVLLGDGTITLQGASAGGEDAPPIPSSITGGTGAYAGARGVETEEQAPGGSRSEFRIRITLTFIP</sequence>
<proteinExistence type="predicted"/>
<gene>
    <name evidence="2" type="ORF">AVDCRST_MAG13-2882</name>
</gene>
<feature type="chain" id="PRO_5039423046" description="DUF4402 domain-containing protein" evidence="1">
    <location>
        <begin position="20"/>
        <end position="173"/>
    </location>
</feature>
<dbReference type="EMBL" id="CADCVO010000463">
    <property type="protein sequence ID" value="CAA9512580.1"/>
    <property type="molecule type" value="Genomic_DNA"/>
</dbReference>